<evidence type="ECO:0000256" key="1">
    <source>
        <dbReference type="SAM" id="MobiDB-lite"/>
    </source>
</evidence>
<proteinExistence type="predicted"/>
<gene>
    <name evidence="2" type="ORF">D6C85_09061</name>
</gene>
<feature type="region of interest" description="Disordered" evidence="1">
    <location>
        <begin position="1"/>
        <end position="32"/>
    </location>
</feature>
<comment type="caution">
    <text evidence="2">The sequence shown here is derived from an EMBL/GenBank/DDBJ whole genome shotgun (WGS) entry which is preliminary data.</text>
</comment>
<sequence>MTHPKKNNVTKDASYLNQQNSNMLSEDDSEKQWRAELAEYERTTSHLYDDPLQHLPQGTSRSLDAYEFVPLYRTPSHRTPLESTRLRNKPVAITPSHTRQSSEVGLEQAHPGSSSIDRILSADTPNEPSSSRSLGNRKASAPTSPKVAHSVSTASNADLLPSKNDAEYPNSAQDAQHLLSGSGNSFSNQLDAMHRDLGNSLDDIRHSIDDLRHTIMEFRADITGFSQSSKSAAEYNGYYGKRDEVEEEEVYEWEKDDCMDKFA</sequence>
<feature type="compositionally biased region" description="Polar residues" evidence="1">
    <location>
        <begin position="123"/>
        <end position="134"/>
    </location>
</feature>
<accession>A0A4S9WDM4</accession>
<dbReference type="EMBL" id="QZBS01000470">
    <property type="protein sequence ID" value="THZ63045.1"/>
    <property type="molecule type" value="Genomic_DNA"/>
</dbReference>
<feature type="region of interest" description="Disordered" evidence="1">
    <location>
        <begin position="76"/>
        <end position="169"/>
    </location>
</feature>
<evidence type="ECO:0000313" key="3">
    <source>
        <dbReference type="Proteomes" id="UP000309734"/>
    </source>
</evidence>
<dbReference type="Proteomes" id="UP000309734">
    <property type="component" value="Unassembled WGS sequence"/>
</dbReference>
<evidence type="ECO:0000313" key="2">
    <source>
        <dbReference type="EMBL" id="THZ63045.1"/>
    </source>
</evidence>
<feature type="compositionally biased region" description="Polar residues" evidence="1">
    <location>
        <begin position="15"/>
        <end position="24"/>
    </location>
</feature>
<protein>
    <submittedName>
        <fullName evidence="2">Uncharacterized protein</fullName>
    </submittedName>
</protein>
<name>A0A4S9WDM4_AURPU</name>
<reference evidence="2 3" key="1">
    <citation type="submission" date="2018-10" db="EMBL/GenBank/DDBJ databases">
        <title>Fifty Aureobasidium pullulans genomes reveal a recombining polyextremotolerant generalist.</title>
        <authorList>
            <person name="Gostincar C."/>
            <person name="Turk M."/>
            <person name="Zajc J."/>
            <person name="Gunde-Cimerman N."/>
        </authorList>
    </citation>
    <scope>NUCLEOTIDE SEQUENCE [LARGE SCALE GENOMIC DNA]</scope>
    <source>
        <strain evidence="2 3">EXF-3519</strain>
    </source>
</reference>
<dbReference type="AlphaFoldDB" id="A0A4S9WDM4"/>
<organism evidence="2 3">
    <name type="scientific">Aureobasidium pullulans</name>
    <name type="common">Black yeast</name>
    <name type="synonym">Pullularia pullulans</name>
    <dbReference type="NCBI Taxonomy" id="5580"/>
    <lineage>
        <taxon>Eukaryota</taxon>
        <taxon>Fungi</taxon>
        <taxon>Dikarya</taxon>
        <taxon>Ascomycota</taxon>
        <taxon>Pezizomycotina</taxon>
        <taxon>Dothideomycetes</taxon>
        <taxon>Dothideomycetidae</taxon>
        <taxon>Dothideales</taxon>
        <taxon>Saccotheciaceae</taxon>
        <taxon>Aureobasidium</taxon>
    </lineage>
</organism>